<reference evidence="6" key="1">
    <citation type="submission" date="2016-10" db="EMBL/GenBank/DDBJ databases">
        <authorList>
            <person name="Varghese N."/>
            <person name="Submissions S."/>
        </authorList>
    </citation>
    <scope>NUCLEOTIDE SEQUENCE [LARGE SCALE GENOMIC DNA]</scope>
    <source>
        <strain evidence="6">CGMCC 1.12041</strain>
    </source>
</reference>
<dbReference type="InterPro" id="IPR028978">
    <property type="entry name" value="Chorismate_lyase_/UTRA_dom_sf"/>
</dbReference>
<dbReference type="InterPro" id="IPR011663">
    <property type="entry name" value="UTRA"/>
</dbReference>
<dbReference type="GO" id="GO:0003677">
    <property type="term" value="F:DNA binding"/>
    <property type="evidence" value="ECO:0007669"/>
    <property type="project" value="UniProtKB-KW"/>
</dbReference>
<evidence type="ECO:0000256" key="3">
    <source>
        <dbReference type="ARBA" id="ARBA00023163"/>
    </source>
</evidence>
<organism evidence="5 6">
    <name type="scientific">Massilia yuzhufengensis</name>
    <dbReference type="NCBI Taxonomy" id="1164594"/>
    <lineage>
        <taxon>Bacteria</taxon>
        <taxon>Pseudomonadati</taxon>
        <taxon>Pseudomonadota</taxon>
        <taxon>Betaproteobacteria</taxon>
        <taxon>Burkholderiales</taxon>
        <taxon>Oxalobacteraceae</taxon>
        <taxon>Telluria group</taxon>
        <taxon>Massilia</taxon>
    </lineage>
</organism>
<sequence>MLIRKANAYTKLFHAVHCVRDECCHYTLRHTLTMPMNTTSPAFQVDLNDNSPLYMQLARKLALDVREGRYQADQALPSERTLSDQLEVSRVTARKAIDQLVEQGLVVRKRGSGNYIAPRIEQPLSDLSSFSEQLQQRGYTPSSHWLRREVMQADADEQLSLGLSPSTRVARLERLRLADDVVMAYEVSVIPAAVLPRPENVGGSLYAHLARTGHMPVRALQHLRAMNASAELAARLAVPEGRAVLFITRVGYLESGEPVELTHSYCLSDHYDFVAELRRPA</sequence>
<keyword evidence="2" id="KW-0238">DNA-binding</keyword>
<keyword evidence="1" id="KW-0805">Transcription regulation</keyword>
<dbReference type="PRINTS" id="PR00035">
    <property type="entry name" value="HTHGNTR"/>
</dbReference>
<dbReference type="SMART" id="SM00345">
    <property type="entry name" value="HTH_GNTR"/>
    <property type="match status" value="1"/>
</dbReference>
<dbReference type="InterPro" id="IPR000524">
    <property type="entry name" value="Tscrpt_reg_HTH_GntR"/>
</dbReference>
<dbReference type="InterPro" id="IPR050679">
    <property type="entry name" value="Bact_HTH_transcr_reg"/>
</dbReference>
<dbReference type="SUPFAM" id="SSF64288">
    <property type="entry name" value="Chorismate lyase-like"/>
    <property type="match status" value="1"/>
</dbReference>
<dbReference type="STRING" id="1164594.SAMN05216204_10143"/>
<evidence type="ECO:0000313" key="5">
    <source>
        <dbReference type="EMBL" id="SFB70414.1"/>
    </source>
</evidence>
<proteinExistence type="predicted"/>
<dbReference type="InterPro" id="IPR036390">
    <property type="entry name" value="WH_DNA-bd_sf"/>
</dbReference>
<keyword evidence="3" id="KW-0804">Transcription</keyword>
<dbReference type="GO" id="GO:0003700">
    <property type="term" value="F:DNA-binding transcription factor activity"/>
    <property type="evidence" value="ECO:0007669"/>
    <property type="project" value="InterPro"/>
</dbReference>
<name>A0A1I1D6I7_9BURK</name>
<evidence type="ECO:0000313" key="6">
    <source>
        <dbReference type="Proteomes" id="UP000198639"/>
    </source>
</evidence>
<protein>
    <submittedName>
        <fullName evidence="5">Transcriptional regulator, GntR family</fullName>
    </submittedName>
</protein>
<dbReference type="Pfam" id="PF00392">
    <property type="entry name" value="GntR"/>
    <property type="match status" value="1"/>
</dbReference>
<keyword evidence="6" id="KW-1185">Reference proteome</keyword>
<dbReference type="Gene3D" id="3.40.1410.10">
    <property type="entry name" value="Chorismate lyase-like"/>
    <property type="match status" value="1"/>
</dbReference>
<dbReference type="PANTHER" id="PTHR44846:SF1">
    <property type="entry name" value="MANNOSYL-D-GLYCERATE TRANSPORT_METABOLISM SYSTEM REPRESSOR MNGR-RELATED"/>
    <property type="match status" value="1"/>
</dbReference>
<accession>A0A1I1D6I7</accession>
<evidence type="ECO:0000259" key="4">
    <source>
        <dbReference type="PROSITE" id="PS50949"/>
    </source>
</evidence>
<dbReference type="Pfam" id="PF07702">
    <property type="entry name" value="UTRA"/>
    <property type="match status" value="1"/>
</dbReference>
<dbReference type="Gene3D" id="1.10.10.10">
    <property type="entry name" value="Winged helix-like DNA-binding domain superfamily/Winged helix DNA-binding domain"/>
    <property type="match status" value="1"/>
</dbReference>
<dbReference type="Proteomes" id="UP000198639">
    <property type="component" value="Unassembled WGS sequence"/>
</dbReference>
<dbReference type="AlphaFoldDB" id="A0A1I1D6I7"/>
<dbReference type="GO" id="GO:0045892">
    <property type="term" value="P:negative regulation of DNA-templated transcription"/>
    <property type="evidence" value="ECO:0007669"/>
    <property type="project" value="TreeGrafter"/>
</dbReference>
<gene>
    <name evidence="5" type="ORF">SAMN05216204_10143</name>
</gene>
<dbReference type="EMBL" id="FOLD01000001">
    <property type="protein sequence ID" value="SFB70414.1"/>
    <property type="molecule type" value="Genomic_DNA"/>
</dbReference>
<dbReference type="CDD" id="cd07377">
    <property type="entry name" value="WHTH_GntR"/>
    <property type="match status" value="1"/>
</dbReference>
<dbReference type="PANTHER" id="PTHR44846">
    <property type="entry name" value="MANNOSYL-D-GLYCERATE TRANSPORT/METABOLISM SYSTEM REPRESSOR MNGR-RELATED"/>
    <property type="match status" value="1"/>
</dbReference>
<evidence type="ECO:0000256" key="1">
    <source>
        <dbReference type="ARBA" id="ARBA00023015"/>
    </source>
</evidence>
<evidence type="ECO:0000256" key="2">
    <source>
        <dbReference type="ARBA" id="ARBA00023125"/>
    </source>
</evidence>
<dbReference type="SMART" id="SM00866">
    <property type="entry name" value="UTRA"/>
    <property type="match status" value="1"/>
</dbReference>
<dbReference type="SUPFAM" id="SSF46785">
    <property type="entry name" value="Winged helix' DNA-binding domain"/>
    <property type="match status" value="1"/>
</dbReference>
<feature type="domain" description="HTH gntR-type" evidence="4">
    <location>
        <begin position="51"/>
        <end position="119"/>
    </location>
</feature>
<dbReference type="InterPro" id="IPR036388">
    <property type="entry name" value="WH-like_DNA-bd_sf"/>
</dbReference>
<dbReference type="PROSITE" id="PS50949">
    <property type="entry name" value="HTH_GNTR"/>
    <property type="match status" value="1"/>
</dbReference>